<dbReference type="InterPro" id="IPR035940">
    <property type="entry name" value="CAP_sf"/>
</dbReference>
<dbReference type="AlphaFoldDB" id="A0AAD8X043"/>
<protein>
    <recommendedName>
        <fullName evidence="4">SCP domain-containing protein</fullName>
    </recommendedName>
</protein>
<dbReference type="EMBL" id="JAUUTY010000002">
    <property type="protein sequence ID" value="KAK1686494.1"/>
    <property type="molecule type" value="Genomic_DNA"/>
</dbReference>
<dbReference type="Gene3D" id="3.40.33.10">
    <property type="entry name" value="CAP"/>
    <property type="match status" value="1"/>
</dbReference>
<evidence type="ECO:0000313" key="6">
    <source>
        <dbReference type="Proteomes" id="UP001231189"/>
    </source>
</evidence>
<organism evidence="5 6">
    <name type="scientific">Lolium multiflorum</name>
    <name type="common">Italian ryegrass</name>
    <name type="synonym">Lolium perenne subsp. multiflorum</name>
    <dbReference type="NCBI Taxonomy" id="4521"/>
    <lineage>
        <taxon>Eukaryota</taxon>
        <taxon>Viridiplantae</taxon>
        <taxon>Streptophyta</taxon>
        <taxon>Embryophyta</taxon>
        <taxon>Tracheophyta</taxon>
        <taxon>Spermatophyta</taxon>
        <taxon>Magnoliopsida</taxon>
        <taxon>Liliopsida</taxon>
        <taxon>Poales</taxon>
        <taxon>Poaceae</taxon>
        <taxon>BOP clade</taxon>
        <taxon>Pooideae</taxon>
        <taxon>Poodae</taxon>
        <taxon>Poeae</taxon>
        <taxon>Poeae Chloroplast Group 2 (Poeae type)</taxon>
        <taxon>Loliodinae</taxon>
        <taxon>Loliinae</taxon>
        <taxon>Lolium</taxon>
    </lineage>
</organism>
<name>A0AAD8X043_LOLMU</name>
<dbReference type="InterPro" id="IPR014044">
    <property type="entry name" value="CAP_dom"/>
</dbReference>
<proteinExistence type="predicted"/>
<reference evidence="5" key="1">
    <citation type="submission" date="2023-07" db="EMBL/GenBank/DDBJ databases">
        <title>A chromosome-level genome assembly of Lolium multiflorum.</title>
        <authorList>
            <person name="Chen Y."/>
            <person name="Copetti D."/>
            <person name="Kolliker R."/>
            <person name="Studer B."/>
        </authorList>
    </citation>
    <scope>NUCLEOTIDE SEQUENCE</scope>
    <source>
        <strain evidence="5">02402/16</strain>
        <tissue evidence="5">Leaf</tissue>
    </source>
</reference>
<dbReference type="InterPro" id="IPR002413">
    <property type="entry name" value="V5_allergen-like"/>
</dbReference>
<comment type="function">
    <text evidence="1">Probably involved in the defense reaction of plants against pathogens.</text>
</comment>
<dbReference type="PROSITE" id="PS01009">
    <property type="entry name" value="CRISP_1"/>
    <property type="match status" value="1"/>
</dbReference>
<dbReference type="PRINTS" id="PR00838">
    <property type="entry name" value="V5ALLERGEN"/>
</dbReference>
<evidence type="ECO:0000256" key="2">
    <source>
        <dbReference type="ARBA" id="ARBA00023265"/>
    </source>
</evidence>
<accession>A0AAD8X043</accession>
<dbReference type="GO" id="GO:0005576">
    <property type="term" value="C:extracellular region"/>
    <property type="evidence" value="ECO:0007669"/>
    <property type="project" value="InterPro"/>
</dbReference>
<dbReference type="PROSITE" id="PS01010">
    <property type="entry name" value="CRISP_2"/>
    <property type="match status" value="1"/>
</dbReference>
<keyword evidence="3" id="KW-0732">Signal</keyword>
<dbReference type="InterPro" id="IPR018244">
    <property type="entry name" value="Allrgn_V5/Tpx1_CS"/>
</dbReference>
<comment type="caution">
    <text evidence="5">The sequence shown here is derived from an EMBL/GenBank/DDBJ whole genome shotgun (WGS) entry which is preliminary data.</text>
</comment>
<feature type="domain" description="SCP" evidence="4">
    <location>
        <begin position="30"/>
        <end position="164"/>
    </location>
</feature>
<dbReference type="FunFam" id="3.40.33.10:FF:000004">
    <property type="entry name" value="CAP, cysteine-rich secretory protein, antigen 5"/>
    <property type="match status" value="1"/>
</dbReference>
<dbReference type="Proteomes" id="UP001231189">
    <property type="component" value="Unassembled WGS sequence"/>
</dbReference>
<keyword evidence="2" id="KW-0568">Pathogenesis-related protein</keyword>
<feature type="signal peptide" evidence="3">
    <location>
        <begin position="1"/>
        <end position="28"/>
    </location>
</feature>
<sequence>MAATTRSACVLALALAVVAVAATTTTMAQNSPEDYVAAHTAARAEVGLGQVWWDQNLADYAEWWANQRRGVCGGHSGVVGYGENTYWGPAGWPWSGVDAVNLWVDEKQYYDYDSNSCWGPYGCGHYTQVVWHDSTLIGCARVECDNDLGVFITCNYYPPGNWDNQRPYLAASSAA</sequence>
<keyword evidence="6" id="KW-1185">Reference proteome</keyword>
<dbReference type="PRINTS" id="PR00837">
    <property type="entry name" value="V5TPXLIKE"/>
</dbReference>
<dbReference type="PANTHER" id="PTHR10334">
    <property type="entry name" value="CYSTEINE-RICH SECRETORY PROTEIN-RELATED"/>
    <property type="match status" value="1"/>
</dbReference>
<evidence type="ECO:0000256" key="3">
    <source>
        <dbReference type="SAM" id="SignalP"/>
    </source>
</evidence>
<keyword evidence="2" id="KW-0611">Plant defense</keyword>
<evidence type="ECO:0000313" key="5">
    <source>
        <dbReference type="EMBL" id="KAK1686494.1"/>
    </source>
</evidence>
<feature type="chain" id="PRO_5041940979" description="SCP domain-containing protein" evidence="3">
    <location>
        <begin position="29"/>
        <end position="175"/>
    </location>
</feature>
<dbReference type="SUPFAM" id="SSF55797">
    <property type="entry name" value="PR-1-like"/>
    <property type="match status" value="1"/>
</dbReference>
<evidence type="ECO:0000256" key="1">
    <source>
        <dbReference type="ARBA" id="ARBA00003143"/>
    </source>
</evidence>
<gene>
    <name evidence="5" type="ORF">QYE76_047342</name>
</gene>
<evidence type="ECO:0000259" key="4">
    <source>
        <dbReference type="SMART" id="SM00198"/>
    </source>
</evidence>
<dbReference type="SMART" id="SM00198">
    <property type="entry name" value="SCP"/>
    <property type="match status" value="1"/>
</dbReference>
<dbReference type="InterPro" id="IPR001283">
    <property type="entry name" value="CRISP-related"/>
</dbReference>
<dbReference type="CDD" id="cd05381">
    <property type="entry name" value="CAP_PR-1"/>
    <property type="match status" value="1"/>
</dbReference>
<dbReference type="Pfam" id="PF00188">
    <property type="entry name" value="CAP"/>
    <property type="match status" value="1"/>
</dbReference>